<gene>
    <name evidence="2" type="ORF">Cme02nite_19830</name>
</gene>
<keyword evidence="1" id="KW-1133">Transmembrane helix</keyword>
<organism evidence="2 3">
    <name type="scientific">Catellatospora methionotrophica</name>
    <dbReference type="NCBI Taxonomy" id="121620"/>
    <lineage>
        <taxon>Bacteria</taxon>
        <taxon>Bacillati</taxon>
        <taxon>Actinomycetota</taxon>
        <taxon>Actinomycetes</taxon>
        <taxon>Micromonosporales</taxon>
        <taxon>Micromonosporaceae</taxon>
        <taxon>Catellatospora</taxon>
    </lineage>
</organism>
<evidence type="ECO:0000313" key="2">
    <source>
        <dbReference type="EMBL" id="GIG13651.1"/>
    </source>
</evidence>
<protein>
    <recommendedName>
        <fullName evidence="4">Transmembrane protein</fullName>
    </recommendedName>
</protein>
<evidence type="ECO:0008006" key="4">
    <source>
        <dbReference type="Google" id="ProtNLM"/>
    </source>
</evidence>
<keyword evidence="3" id="KW-1185">Reference proteome</keyword>
<proteinExistence type="predicted"/>
<comment type="caution">
    <text evidence="2">The sequence shown here is derived from an EMBL/GenBank/DDBJ whole genome shotgun (WGS) entry which is preliminary data.</text>
</comment>
<sequence length="117" mass="12169">MARPKAAVVGGVVVLALLGVILSVVAVTLSGDEVFCGDKTMQPGQRCLLVTDTGSGWHSYEQLQAEQKGQLPKRRAIGGGLGAVFLVGAVVLLIAGTRQDKKEQAQIAAAQAWTRGD</sequence>
<dbReference type="RefSeq" id="WP_166382891.1">
    <property type="nucleotide sequence ID" value="NZ_BAAATT010000014.1"/>
</dbReference>
<feature type="transmembrane region" description="Helical" evidence="1">
    <location>
        <begin position="7"/>
        <end position="29"/>
    </location>
</feature>
<evidence type="ECO:0000256" key="1">
    <source>
        <dbReference type="SAM" id="Phobius"/>
    </source>
</evidence>
<keyword evidence="1" id="KW-0812">Transmembrane</keyword>
<feature type="transmembrane region" description="Helical" evidence="1">
    <location>
        <begin position="76"/>
        <end position="95"/>
    </location>
</feature>
<dbReference type="EMBL" id="BONJ01000007">
    <property type="protein sequence ID" value="GIG13651.1"/>
    <property type="molecule type" value="Genomic_DNA"/>
</dbReference>
<dbReference type="AlphaFoldDB" id="A0A8J3PDL9"/>
<name>A0A8J3PDL9_9ACTN</name>
<accession>A0A8J3PDL9</accession>
<reference evidence="2" key="1">
    <citation type="submission" date="2021-01" db="EMBL/GenBank/DDBJ databases">
        <title>Whole genome shotgun sequence of Catellatospora methionotrophica NBRC 14553.</title>
        <authorList>
            <person name="Komaki H."/>
            <person name="Tamura T."/>
        </authorList>
    </citation>
    <scope>NUCLEOTIDE SEQUENCE</scope>
    <source>
        <strain evidence="2">NBRC 14553</strain>
    </source>
</reference>
<dbReference type="Proteomes" id="UP000660339">
    <property type="component" value="Unassembled WGS sequence"/>
</dbReference>
<evidence type="ECO:0000313" key="3">
    <source>
        <dbReference type="Proteomes" id="UP000660339"/>
    </source>
</evidence>
<keyword evidence="1" id="KW-0472">Membrane</keyword>